<name>A0A1L0BF96_9ASCO</name>
<evidence type="ECO:0000313" key="3">
    <source>
        <dbReference type="Proteomes" id="UP000182259"/>
    </source>
</evidence>
<evidence type="ECO:0000256" key="1">
    <source>
        <dbReference type="SAM" id="MobiDB-lite"/>
    </source>
</evidence>
<sequence>MKRELYGQLDALQSRLCDLDELTLDSDSIISGTTAATSVQLSPRKESARKSVPPPLVSSQSVPLQSGTVLLHNVLDCLNDMALQESAQIEQCLAEVATALELCVAMNTYTIEKTGMFPHKR</sequence>
<accession>A0A1L0BF96</accession>
<proteinExistence type="predicted"/>
<dbReference type="Proteomes" id="UP000182259">
    <property type="component" value="Chromosome I"/>
</dbReference>
<dbReference type="EMBL" id="LT635764">
    <property type="protein sequence ID" value="SGZ48943.1"/>
    <property type="molecule type" value="Genomic_DNA"/>
</dbReference>
<protein>
    <submittedName>
        <fullName evidence="2">CIC11C00000002145</fullName>
    </submittedName>
</protein>
<gene>
    <name evidence="2" type="ORF">SAMEA4029009_CIC11G00000002145</name>
</gene>
<reference evidence="2 3" key="1">
    <citation type="submission" date="2016-10" db="EMBL/GenBank/DDBJ databases">
        <authorList>
            <person name="de Groot N.N."/>
        </authorList>
    </citation>
    <scope>NUCLEOTIDE SEQUENCE [LARGE SCALE GENOMIC DNA]</scope>
    <source>
        <strain evidence="2 3">PYCC 4715</strain>
    </source>
</reference>
<evidence type="ECO:0000313" key="2">
    <source>
        <dbReference type="EMBL" id="SGZ48943.1"/>
    </source>
</evidence>
<feature type="region of interest" description="Disordered" evidence="1">
    <location>
        <begin position="40"/>
        <end position="61"/>
    </location>
</feature>
<organism evidence="2 3">
    <name type="scientific">Sungouiella intermedia</name>
    <dbReference type="NCBI Taxonomy" id="45354"/>
    <lineage>
        <taxon>Eukaryota</taxon>
        <taxon>Fungi</taxon>
        <taxon>Dikarya</taxon>
        <taxon>Ascomycota</taxon>
        <taxon>Saccharomycotina</taxon>
        <taxon>Pichiomycetes</taxon>
        <taxon>Metschnikowiaceae</taxon>
        <taxon>Sungouiella</taxon>
    </lineage>
</organism>
<dbReference type="AlphaFoldDB" id="A0A1L0BF96"/>